<dbReference type="OrthoDB" id="9790048at2"/>
<dbReference type="Pfam" id="PF00691">
    <property type="entry name" value="OmpA"/>
    <property type="match status" value="1"/>
</dbReference>
<dbReference type="Gene3D" id="3.40.190.10">
    <property type="entry name" value="Periplasmic binding protein-like II"/>
    <property type="match status" value="2"/>
</dbReference>
<evidence type="ECO:0000256" key="3">
    <source>
        <dbReference type="SAM" id="SignalP"/>
    </source>
</evidence>
<dbReference type="EMBL" id="AQQZ01000005">
    <property type="protein sequence ID" value="KNG93335.1"/>
    <property type="molecule type" value="Genomic_DNA"/>
</dbReference>
<dbReference type="PANTHER" id="PTHR30570:SF1">
    <property type="entry name" value="PHOSPHATE-BINDING PROTEIN PSTS"/>
    <property type="match status" value="1"/>
</dbReference>
<proteinExistence type="predicted"/>
<keyword evidence="1 3" id="KW-0732">Signal</keyword>
<dbReference type="Pfam" id="PF12849">
    <property type="entry name" value="PBP_like_2"/>
    <property type="match status" value="1"/>
</dbReference>
<organism evidence="5 6">
    <name type="scientific">Pseudaestuariivita atlantica</name>
    <dbReference type="NCBI Taxonomy" id="1317121"/>
    <lineage>
        <taxon>Bacteria</taxon>
        <taxon>Pseudomonadati</taxon>
        <taxon>Pseudomonadota</taxon>
        <taxon>Alphaproteobacteria</taxon>
        <taxon>Rhodobacterales</taxon>
        <taxon>Paracoccaceae</taxon>
        <taxon>Pseudaestuariivita</taxon>
    </lineage>
</organism>
<dbReference type="Proteomes" id="UP000036938">
    <property type="component" value="Unassembled WGS sequence"/>
</dbReference>
<dbReference type="InterPro" id="IPR024370">
    <property type="entry name" value="PBP_domain"/>
</dbReference>
<name>A0A0L1JNJ1_9RHOB</name>
<dbReference type="InterPro" id="IPR006665">
    <property type="entry name" value="OmpA-like"/>
</dbReference>
<evidence type="ECO:0000313" key="5">
    <source>
        <dbReference type="EMBL" id="KNG93335.1"/>
    </source>
</evidence>
<accession>A0A0L1JNJ1</accession>
<dbReference type="PROSITE" id="PS51123">
    <property type="entry name" value="OMPA_2"/>
    <property type="match status" value="1"/>
</dbReference>
<dbReference type="PATRIC" id="fig|1317121.7.peg.3292"/>
<feature type="domain" description="OmpA-like" evidence="4">
    <location>
        <begin position="397"/>
        <end position="519"/>
    </location>
</feature>
<gene>
    <name evidence="5" type="ORF">ATO11_12905</name>
</gene>
<evidence type="ECO:0000313" key="6">
    <source>
        <dbReference type="Proteomes" id="UP000036938"/>
    </source>
</evidence>
<dbReference type="RefSeq" id="WP_050531301.1">
    <property type="nucleotide sequence ID" value="NZ_AQQZ01000005.1"/>
</dbReference>
<dbReference type="AlphaFoldDB" id="A0A0L1JNJ1"/>
<dbReference type="InterPro" id="IPR036737">
    <property type="entry name" value="OmpA-like_sf"/>
</dbReference>
<keyword evidence="6" id="KW-1185">Reference proteome</keyword>
<evidence type="ECO:0000256" key="1">
    <source>
        <dbReference type="ARBA" id="ARBA00022729"/>
    </source>
</evidence>
<feature type="chain" id="PRO_5005553746" evidence="3">
    <location>
        <begin position="21"/>
        <end position="519"/>
    </location>
</feature>
<evidence type="ECO:0000256" key="2">
    <source>
        <dbReference type="PROSITE-ProRule" id="PRU00473"/>
    </source>
</evidence>
<sequence length="519" mass="55810">MSGWRAAVSAALFLWGWAFAATAQDVTLTSQDGAVTINGTLLGFDGEFYRVATTYGELTVDGSGVQCDGVGCPNLGAYVARMRLSGSAVIAERVMPLLVEAFARASGFRSERSVAGDDRVEYALFDPREDRVVARFTFRASTTEEGFADLLADEADVVMALRAVRLGEVRLARDAGLGDLREANRSRVLALDGLVPIVAPGNPLDTISLPDLARVLAGEIDNWAQLGGEDAPIEVYVPAPGTGLAQSMTDRVLSPARARPGPDVVTRNSNRELVTDVSGDALALGIASYANLGNAKPLTLTGRCGFSLAASRQTIKTEDYPLTAPMFLYLPARRLPKLARDFLAYTRSPLAQIVIRRAGLVDQAPEEIPWDAQGDRLVNAVSVAGTEFGLPELQEMVATLAGRKRLSISFRFEVGSSRLDAQSNSNVQQLARALEAGRYDTRDLLFAGFSDGNGDAKANRRIAQSRADAVLRAVRDAAETADFSRLALRAASFGEMMPMACDDTSWGRSVNRRVEVWLK</sequence>
<feature type="signal peptide" evidence="3">
    <location>
        <begin position="1"/>
        <end position="20"/>
    </location>
</feature>
<dbReference type="CDD" id="cd07185">
    <property type="entry name" value="OmpA_C-like"/>
    <property type="match status" value="1"/>
</dbReference>
<evidence type="ECO:0000259" key="4">
    <source>
        <dbReference type="PROSITE" id="PS51123"/>
    </source>
</evidence>
<dbReference type="STRING" id="1317121.ATO11_12905"/>
<dbReference type="InterPro" id="IPR050811">
    <property type="entry name" value="Phosphate_ABC_transporter"/>
</dbReference>
<keyword evidence="2" id="KW-0472">Membrane</keyword>
<dbReference type="SUPFAM" id="SSF103088">
    <property type="entry name" value="OmpA-like"/>
    <property type="match status" value="1"/>
</dbReference>
<dbReference type="SUPFAM" id="SSF53850">
    <property type="entry name" value="Periplasmic binding protein-like II"/>
    <property type="match status" value="1"/>
</dbReference>
<dbReference type="Gene3D" id="3.30.1330.60">
    <property type="entry name" value="OmpA-like domain"/>
    <property type="match status" value="1"/>
</dbReference>
<protein>
    <submittedName>
        <fullName evidence="5">Cell envelope biogenesis protein OmpA</fullName>
    </submittedName>
</protein>
<comment type="caution">
    <text evidence="5">The sequence shown here is derived from an EMBL/GenBank/DDBJ whole genome shotgun (WGS) entry which is preliminary data.</text>
</comment>
<reference evidence="5 6" key="1">
    <citation type="journal article" date="2015" name="Int. J. Syst. Evol. Microbiol.">
        <title>Aestuariivita atlantica sp. nov., isolated from deep sea sediment of the Atlantic Ocean.</title>
        <authorList>
            <person name="Li G."/>
            <person name="Lai Q."/>
            <person name="Du Y."/>
            <person name="Liu X."/>
            <person name="Sun F."/>
            <person name="Shao Z."/>
        </authorList>
    </citation>
    <scope>NUCLEOTIDE SEQUENCE [LARGE SCALE GENOMIC DNA]</scope>
    <source>
        <strain evidence="5 6">22II-S11-z3</strain>
    </source>
</reference>
<dbReference type="GO" id="GO:0016020">
    <property type="term" value="C:membrane"/>
    <property type="evidence" value="ECO:0007669"/>
    <property type="project" value="UniProtKB-UniRule"/>
</dbReference>
<dbReference type="PANTHER" id="PTHR30570">
    <property type="entry name" value="PERIPLASMIC PHOSPHATE BINDING COMPONENT OF PHOSPHATE ABC TRANSPORTER"/>
    <property type="match status" value="1"/>
</dbReference>